<dbReference type="SUPFAM" id="SSF55729">
    <property type="entry name" value="Acyl-CoA N-acyltransferases (Nat)"/>
    <property type="match status" value="1"/>
</dbReference>
<accession>A0ABW6FX95</accession>
<dbReference type="InterPro" id="IPR000182">
    <property type="entry name" value="GNAT_dom"/>
</dbReference>
<dbReference type="InterPro" id="IPR041496">
    <property type="entry name" value="YitH/HolE_GNAT"/>
</dbReference>
<dbReference type="Gene3D" id="3.40.630.30">
    <property type="match status" value="1"/>
</dbReference>
<dbReference type="InterPro" id="IPR016181">
    <property type="entry name" value="Acyl_CoA_acyltransferase"/>
</dbReference>
<proteinExistence type="predicted"/>
<dbReference type="Gene3D" id="3.40.630.90">
    <property type="match status" value="1"/>
</dbReference>
<gene>
    <name evidence="2" type="ORF">ACFWJN_32625</name>
</gene>
<sequence>MPAFEIGVASARDIALIGDWADAEGWNPGLDDGRAFYATDPRAFLMGRLDGEPAACVSVVRYGAGFGFLGFYITRPPLRGRGYGIQVWRAGMARLDGRNVGLDGVVEQQDNYRKSGFRTAWNNIRYEGVPQAPGGDTAAPAGVSLVDARTLPFPQLAAYDRRFFPAARDPFLASWITSPRHTALAAIRDGRLTGFAVLRACRAASRVGPLYAGTPEVAAALLAALGATTPGEPVAVDVPDSRPAAGRLMEQLGLAPVFETARMYTGPVPEIDRAGLFGVTSLELG</sequence>
<dbReference type="Pfam" id="PF00583">
    <property type="entry name" value="Acetyltransf_1"/>
    <property type="match status" value="1"/>
</dbReference>
<reference evidence="2 3" key="1">
    <citation type="submission" date="2024-09" db="EMBL/GenBank/DDBJ databases">
        <title>The Natural Products Discovery Center: Release of the First 8490 Sequenced Strains for Exploring Actinobacteria Biosynthetic Diversity.</title>
        <authorList>
            <person name="Kalkreuter E."/>
            <person name="Kautsar S.A."/>
            <person name="Yang D."/>
            <person name="Bader C.D."/>
            <person name="Teijaro C.N."/>
            <person name="Fluegel L."/>
            <person name="Davis C.M."/>
            <person name="Simpson J.R."/>
            <person name="Lauterbach L."/>
            <person name="Steele A.D."/>
            <person name="Gui C."/>
            <person name="Meng S."/>
            <person name="Li G."/>
            <person name="Viehrig K."/>
            <person name="Ye F."/>
            <person name="Su P."/>
            <person name="Kiefer A.F."/>
            <person name="Nichols A."/>
            <person name="Cepeda A.J."/>
            <person name="Yan W."/>
            <person name="Fan B."/>
            <person name="Jiang Y."/>
            <person name="Adhikari A."/>
            <person name="Zheng C.-J."/>
            <person name="Schuster L."/>
            <person name="Cowan T.M."/>
            <person name="Smanski M.J."/>
            <person name="Chevrette M.G."/>
            <person name="De Carvalho L.P.S."/>
            <person name="Shen B."/>
        </authorList>
    </citation>
    <scope>NUCLEOTIDE SEQUENCE [LARGE SCALE GENOMIC DNA]</scope>
    <source>
        <strain evidence="2 3">NPDC058348</strain>
    </source>
</reference>
<feature type="domain" description="N-acetyltransferase" evidence="1">
    <location>
        <begin position="4"/>
        <end position="152"/>
    </location>
</feature>
<dbReference type="PANTHER" id="PTHR47237:SF1">
    <property type="entry name" value="SLL0310 PROTEIN"/>
    <property type="match status" value="1"/>
</dbReference>
<organism evidence="2 3">
    <name type="scientific">Streptomyces albidochromogenes</name>
    <dbReference type="NCBI Taxonomy" id="329524"/>
    <lineage>
        <taxon>Bacteria</taxon>
        <taxon>Bacillati</taxon>
        <taxon>Actinomycetota</taxon>
        <taxon>Actinomycetes</taxon>
        <taxon>Kitasatosporales</taxon>
        <taxon>Streptomycetaceae</taxon>
        <taxon>Streptomyces</taxon>
    </lineage>
</organism>
<keyword evidence="2" id="KW-0808">Transferase</keyword>
<evidence type="ECO:0000259" key="1">
    <source>
        <dbReference type="PROSITE" id="PS51186"/>
    </source>
</evidence>
<name>A0ABW6FX95_9ACTN</name>
<evidence type="ECO:0000313" key="3">
    <source>
        <dbReference type="Proteomes" id="UP001598448"/>
    </source>
</evidence>
<keyword evidence="2" id="KW-0012">Acyltransferase</keyword>
<dbReference type="EMBL" id="JBHXIJ010000470">
    <property type="protein sequence ID" value="MFD5103679.1"/>
    <property type="molecule type" value="Genomic_DNA"/>
</dbReference>
<dbReference type="Proteomes" id="UP001598448">
    <property type="component" value="Unassembled WGS sequence"/>
</dbReference>
<dbReference type="PANTHER" id="PTHR47237">
    <property type="entry name" value="SLL0310 PROTEIN"/>
    <property type="match status" value="1"/>
</dbReference>
<protein>
    <submittedName>
        <fullName evidence="2">GNAT family N-acetyltransferase</fullName>
        <ecNumber evidence="2">2.3.1.-</ecNumber>
    </submittedName>
</protein>
<dbReference type="Pfam" id="PF18014">
    <property type="entry name" value="Acetyltransf_18"/>
    <property type="match status" value="1"/>
</dbReference>
<evidence type="ECO:0000313" key="2">
    <source>
        <dbReference type="EMBL" id="MFD5103679.1"/>
    </source>
</evidence>
<dbReference type="PROSITE" id="PS51186">
    <property type="entry name" value="GNAT"/>
    <property type="match status" value="1"/>
</dbReference>
<dbReference type="EC" id="2.3.1.-" evidence="2"/>
<dbReference type="GO" id="GO:0016746">
    <property type="term" value="F:acyltransferase activity"/>
    <property type="evidence" value="ECO:0007669"/>
    <property type="project" value="UniProtKB-KW"/>
</dbReference>
<dbReference type="RefSeq" id="WP_386722077.1">
    <property type="nucleotide sequence ID" value="NZ_JBHXIJ010000470.1"/>
</dbReference>
<dbReference type="InterPro" id="IPR052729">
    <property type="entry name" value="Acyl/Acetyltrans_Enzymes"/>
</dbReference>
<comment type="caution">
    <text evidence="2">The sequence shown here is derived from an EMBL/GenBank/DDBJ whole genome shotgun (WGS) entry which is preliminary data.</text>
</comment>
<keyword evidence="3" id="KW-1185">Reference proteome</keyword>
<dbReference type="CDD" id="cd04301">
    <property type="entry name" value="NAT_SF"/>
    <property type="match status" value="1"/>
</dbReference>